<name>A0A816KNR5_BRANA</name>
<accession>A0A816KNR5</accession>
<reference evidence="1" key="1">
    <citation type="submission" date="2021-01" db="EMBL/GenBank/DDBJ databases">
        <authorList>
            <consortium name="Genoscope - CEA"/>
            <person name="William W."/>
        </authorList>
    </citation>
    <scope>NUCLEOTIDE SEQUENCE</scope>
</reference>
<sequence length="37" mass="4420">MVYITYINQPHLSSPQHMCLHFICPQTFHPENVFTNM</sequence>
<evidence type="ECO:0000313" key="1">
    <source>
        <dbReference type="EMBL" id="CAF1929012.1"/>
    </source>
</evidence>
<dbReference type="Proteomes" id="UP001295469">
    <property type="component" value="Chromosome C05"/>
</dbReference>
<organism evidence="1">
    <name type="scientific">Brassica napus</name>
    <name type="common">Rape</name>
    <dbReference type="NCBI Taxonomy" id="3708"/>
    <lineage>
        <taxon>Eukaryota</taxon>
        <taxon>Viridiplantae</taxon>
        <taxon>Streptophyta</taxon>
        <taxon>Embryophyta</taxon>
        <taxon>Tracheophyta</taxon>
        <taxon>Spermatophyta</taxon>
        <taxon>Magnoliopsida</taxon>
        <taxon>eudicotyledons</taxon>
        <taxon>Gunneridae</taxon>
        <taxon>Pentapetalae</taxon>
        <taxon>rosids</taxon>
        <taxon>malvids</taxon>
        <taxon>Brassicales</taxon>
        <taxon>Brassicaceae</taxon>
        <taxon>Brassiceae</taxon>
        <taxon>Brassica</taxon>
    </lineage>
</organism>
<dbReference type="EMBL" id="HG994369">
    <property type="protein sequence ID" value="CAF1929012.1"/>
    <property type="molecule type" value="Genomic_DNA"/>
</dbReference>
<dbReference type="AlphaFoldDB" id="A0A816KNR5"/>
<gene>
    <name evidence="1" type="ORF">DARMORV10_C05P30390.1</name>
</gene>
<proteinExistence type="predicted"/>
<protein>
    <submittedName>
        <fullName evidence="1">(rape) hypothetical protein</fullName>
    </submittedName>
</protein>